<reference evidence="1" key="1">
    <citation type="submission" date="2021-06" db="EMBL/GenBank/DDBJ databases">
        <authorList>
            <person name="Kallberg Y."/>
            <person name="Tangrot J."/>
            <person name="Rosling A."/>
        </authorList>
    </citation>
    <scope>NUCLEOTIDE SEQUENCE</scope>
    <source>
        <strain evidence="1">FL966</strain>
    </source>
</reference>
<gene>
    <name evidence="1" type="ORF">CPELLU_LOCUS20376</name>
</gene>
<evidence type="ECO:0000313" key="2">
    <source>
        <dbReference type="Proteomes" id="UP000789759"/>
    </source>
</evidence>
<comment type="caution">
    <text evidence="1">The sequence shown here is derived from an EMBL/GenBank/DDBJ whole genome shotgun (WGS) entry which is preliminary data.</text>
</comment>
<feature type="non-terminal residue" evidence="1">
    <location>
        <position position="97"/>
    </location>
</feature>
<proteinExistence type="predicted"/>
<evidence type="ECO:0000313" key="1">
    <source>
        <dbReference type="EMBL" id="CAG8828232.1"/>
    </source>
</evidence>
<dbReference type="Proteomes" id="UP000789759">
    <property type="component" value="Unassembled WGS sequence"/>
</dbReference>
<feature type="non-terminal residue" evidence="1">
    <location>
        <position position="1"/>
    </location>
</feature>
<dbReference type="EMBL" id="CAJVQA010060278">
    <property type="protein sequence ID" value="CAG8828232.1"/>
    <property type="molecule type" value="Genomic_DNA"/>
</dbReference>
<dbReference type="AlphaFoldDB" id="A0A9N9KFK5"/>
<accession>A0A9N9KFK5</accession>
<organism evidence="1 2">
    <name type="scientific">Cetraspora pellucida</name>
    <dbReference type="NCBI Taxonomy" id="1433469"/>
    <lineage>
        <taxon>Eukaryota</taxon>
        <taxon>Fungi</taxon>
        <taxon>Fungi incertae sedis</taxon>
        <taxon>Mucoromycota</taxon>
        <taxon>Glomeromycotina</taxon>
        <taxon>Glomeromycetes</taxon>
        <taxon>Diversisporales</taxon>
        <taxon>Gigasporaceae</taxon>
        <taxon>Cetraspora</taxon>
    </lineage>
</organism>
<name>A0A9N9KFK5_9GLOM</name>
<keyword evidence="2" id="KW-1185">Reference proteome</keyword>
<dbReference type="OrthoDB" id="4359445at2759"/>
<protein>
    <submittedName>
        <fullName evidence="1">8865_t:CDS:1</fullName>
    </submittedName>
</protein>
<sequence>KHVRTSNCPPTHRATARKCCSNDCCWITSSRNCVDHSPDDPAIPIISRDIYNIREQLYQQNLAGRTPIQVLIDELREEDNTVYDLVEFIGRTLSRIV</sequence>